<feature type="region of interest" description="Disordered" evidence="2">
    <location>
        <begin position="214"/>
        <end position="248"/>
    </location>
</feature>
<keyword evidence="5" id="KW-1185">Reference proteome</keyword>
<gene>
    <name evidence="4" type="ORF">DRF65_27565</name>
</gene>
<accession>A0A3D9C0R8</accession>
<proteinExistence type="predicted"/>
<comment type="caution">
    <text evidence="4">The sequence shown here is derived from an EMBL/GenBank/DDBJ whole genome shotgun (WGS) entry which is preliminary data.</text>
</comment>
<dbReference type="InterPro" id="IPR029058">
    <property type="entry name" value="AB_hydrolase_fold"/>
</dbReference>
<dbReference type="PANTHER" id="PTHR42776">
    <property type="entry name" value="SERINE PEPTIDASE S9 FAMILY MEMBER"/>
    <property type="match status" value="1"/>
</dbReference>
<keyword evidence="1" id="KW-0378">Hydrolase</keyword>
<sequence>MKMKCTVFILFMMACCLYGQKKPLDHSVYDSWQNIGSRKISNDGKWVAYSVDVQEGNSNLFLYSVKNKTSKNFARGTKVDFTNDSRFAVFQIRPLYKDIKAVKDKKLKKNKLTKDSLAIVDILSGQTEKIPNVKTFKIPEKAGSYIAYLLEDTKDKSSNDASDKEDGEESKEEDKNVKPLQLVVRNLLDGKSTTYDNVIRYEFSKNGRQLAFITKKPDEKKDKKEGKDSADEKSSDKSDKKDTDKSKPKKYALETVQVVDLQKGAVTKISEMEGDFSQLSFDEEGSQLAFVGTSSAQNDLVKLYNLYYFNFKGNKKEQITHESGQMKKDWVISENRLPLFSKNGKQLYFGVAPKPIAKDTAMIANDHAVVDIWNYRDDYLQTVQLKELKNDLKKSYAAVMQTEKPDFFRNIDGEDLDTLRVVNQGNAEFALGVTSLNNRISSQWEGSTKKTYFLIDNKTGDRTEIIKNLDGSVAVSPLGKFVVIFDREKGRWLSYNVKTKQTLPLSTGLPVSFVDEEFDMPDFPYSYGIASWTDNDESVIIKDRYDLWEFFLNGSKKPRNITNGYGRKNKITFDTYDLDKDIKSLNRKSSIYLSAFDNTSKANGIFKTSIQSSADPVKIQMEDVWGYRSLQKAKNAEEYILVKESYTDSPNIFTTSDISKQQKLSDTNLQQKLYNWGTDELVNWTTPKGNTSTGVLFKPENFDPNKKYPMIVYFYEKLSDNLNRYVAPSPTPSRLNISYFVSNGYLVFTPDISYKDGFPGESAMEYINSGVEKLKQNAWVDGTKIGIQGQSWGGYQVAYLIAHTDMYAAAWSGAPVVNMTSAYGGIRWSTGMNRQFQYEKSQSRLGKNLWEAPDLYIKNSPLFTIDKVKTPVVIMSNDKDGAVPWYQGIEMFTALRRLGKPVWLLNYNGDDHNLIKRQNRKDIQVREQQFFDYYLKGAKAPVWMTKGIPATQKGKDWGFDLTDDKPN</sequence>
<dbReference type="GO" id="GO:0006508">
    <property type="term" value="P:proteolysis"/>
    <property type="evidence" value="ECO:0007669"/>
    <property type="project" value="InterPro"/>
</dbReference>
<feature type="region of interest" description="Disordered" evidence="2">
    <location>
        <begin position="156"/>
        <end position="176"/>
    </location>
</feature>
<dbReference type="Gene3D" id="3.40.50.1820">
    <property type="entry name" value="alpha/beta hydrolase"/>
    <property type="match status" value="1"/>
</dbReference>
<organism evidence="4 5">
    <name type="scientific">Chryseobacterium pennae</name>
    <dbReference type="NCBI Taxonomy" id="2258962"/>
    <lineage>
        <taxon>Bacteria</taxon>
        <taxon>Pseudomonadati</taxon>
        <taxon>Bacteroidota</taxon>
        <taxon>Flavobacteriia</taxon>
        <taxon>Flavobacteriales</taxon>
        <taxon>Weeksellaceae</taxon>
        <taxon>Chryseobacterium group</taxon>
        <taxon>Chryseobacterium</taxon>
    </lineage>
</organism>
<dbReference type="SUPFAM" id="SSF82171">
    <property type="entry name" value="DPP6 N-terminal domain-like"/>
    <property type="match status" value="1"/>
</dbReference>
<dbReference type="EMBL" id="QNVT01000049">
    <property type="protein sequence ID" value="REC59136.1"/>
    <property type="molecule type" value="Genomic_DNA"/>
</dbReference>
<dbReference type="AlphaFoldDB" id="A0A3D9C0R8"/>
<evidence type="ECO:0000313" key="5">
    <source>
        <dbReference type="Proteomes" id="UP000256686"/>
    </source>
</evidence>
<dbReference type="SUPFAM" id="SSF53474">
    <property type="entry name" value="alpha/beta-Hydrolases"/>
    <property type="match status" value="1"/>
</dbReference>
<protein>
    <submittedName>
        <fullName evidence="4">S9 family peptidase</fullName>
    </submittedName>
</protein>
<evidence type="ECO:0000256" key="1">
    <source>
        <dbReference type="ARBA" id="ARBA00022801"/>
    </source>
</evidence>
<dbReference type="PANTHER" id="PTHR42776:SF4">
    <property type="entry name" value="ACYLAMINO-ACID-RELEASING ENZYME"/>
    <property type="match status" value="1"/>
</dbReference>
<dbReference type="Gene3D" id="2.120.10.30">
    <property type="entry name" value="TolB, C-terminal domain"/>
    <property type="match status" value="1"/>
</dbReference>
<reference evidence="5" key="1">
    <citation type="submission" date="2018-06" db="EMBL/GenBank/DDBJ databases">
        <authorList>
            <person name="Lum Nde A."/>
            <person name="Hugo C."/>
        </authorList>
    </citation>
    <scope>NUCLEOTIDE SEQUENCE [LARGE SCALE GENOMIC DNA]</scope>
    <source>
        <strain evidence="5">1_F178</strain>
    </source>
</reference>
<dbReference type="GO" id="GO:0004252">
    <property type="term" value="F:serine-type endopeptidase activity"/>
    <property type="evidence" value="ECO:0007669"/>
    <property type="project" value="TreeGrafter"/>
</dbReference>
<dbReference type="Pfam" id="PF00326">
    <property type="entry name" value="Peptidase_S9"/>
    <property type="match status" value="1"/>
</dbReference>
<dbReference type="RefSeq" id="WP_115973917.1">
    <property type="nucleotide sequence ID" value="NZ_QNVT01000049.1"/>
</dbReference>
<feature type="domain" description="Peptidase S9 prolyl oligopeptidase catalytic" evidence="3">
    <location>
        <begin position="767"/>
        <end position="936"/>
    </location>
</feature>
<dbReference type="InterPro" id="IPR001375">
    <property type="entry name" value="Peptidase_S9_cat"/>
</dbReference>
<feature type="compositionally biased region" description="Basic and acidic residues" evidence="2">
    <location>
        <begin position="215"/>
        <end position="246"/>
    </location>
</feature>
<dbReference type="Proteomes" id="UP000256686">
    <property type="component" value="Unassembled WGS sequence"/>
</dbReference>
<evidence type="ECO:0000313" key="4">
    <source>
        <dbReference type="EMBL" id="REC59136.1"/>
    </source>
</evidence>
<dbReference type="PROSITE" id="PS51257">
    <property type="entry name" value="PROKAR_LIPOPROTEIN"/>
    <property type="match status" value="1"/>
</dbReference>
<dbReference type="InterPro" id="IPR011042">
    <property type="entry name" value="6-blade_b-propeller_TolB-like"/>
</dbReference>
<evidence type="ECO:0000256" key="2">
    <source>
        <dbReference type="SAM" id="MobiDB-lite"/>
    </source>
</evidence>
<name>A0A3D9C0R8_9FLAO</name>
<evidence type="ECO:0000259" key="3">
    <source>
        <dbReference type="Pfam" id="PF00326"/>
    </source>
</evidence>